<dbReference type="AlphaFoldDB" id="A0A194V7I7"/>
<feature type="chain" id="PRO_5008266254" description="Secreted protein" evidence="2">
    <location>
        <begin position="18"/>
        <end position="87"/>
    </location>
</feature>
<gene>
    <name evidence="3" type="ORF">VP1G_11181</name>
</gene>
<dbReference type="EMBL" id="KN714738">
    <property type="protein sequence ID" value="KUI59863.1"/>
    <property type="molecule type" value="Genomic_DNA"/>
</dbReference>
<evidence type="ECO:0000313" key="3">
    <source>
        <dbReference type="EMBL" id="KUI59863.1"/>
    </source>
</evidence>
<reference evidence="4" key="1">
    <citation type="submission" date="2014-12" db="EMBL/GenBank/DDBJ databases">
        <title>Genome Sequence of Valsa Canker Pathogens Uncovers a Specific Adaption of Colonization on Woody Bark.</title>
        <authorList>
            <person name="Yin Z."/>
            <person name="Liu H."/>
            <person name="Gao X."/>
            <person name="Li Z."/>
            <person name="Song N."/>
            <person name="Ke X."/>
            <person name="Dai Q."/>
            <person name="Wu Y."/>
            <person name="Sun Y."/>
            <person name="Xu J.-R."/>
            <person name="Kang Z.K."/>
            <person name="Wang L."/>
            <person name="Huang L."/>
        </authorList>
    </citation>
    <scope>NUCLEOTIDE SEQUENCE [LARGE SCALE GENOMIC DNA]</scope>
    <source>
        <strain evidence="4">SXYL134</strain>
    </source>
</reference>
<keyword evidence="4" id="KW-1185">Reference proteome</keyword>
<accession>A0A194V7I7</accession>
<protein>
    <recommendedName>
        <fullName evidence="5">Secreted protein</fullName>
    </recommendedName>
</protein>
<dbReference type="Proteomes" id="UP000078576">
    <property type="component" value="Unassembled WGS sequence"/>
</dbReference>
<feature type="compositionally biased region" description="Basic residues" evidence="1">
    <location>
        <begin position="60"/>
        <end position="76"/>
    </location>
</feature>
<feature type="region of interest" description="Disordered" evidence="1">
    <location>
        <begin position="48"/>
        <end position="87"/>
    </location>
</feature>
<evidence type="ECO:0000256" key="2">
    <source>
        <dbReference type="SAM" id="SignalP"/>
    </source>
</evidence>
<sequence>MSSQLIILLRLAMPFHGEWLHTIWALLSVRPGAWRGWVMVEAADAVGRDHEDDGVGGPPKKVKRNQRRATAYRRRQRADDTANEESG</sequence>
<keyword evidence="2" id="KW-0732">Signal</keyword>
<feature type="signal peptide" evidence="2">
    <location>
        <begin position="1"/>
        <end position="17"/>
    </location>
</feature>
<evidence type="ECO:0000256" key="1">
    <source>
        <dbReference type="SAM" id="MobiDB-lite"/>
    </source>
</evidence>
<evidence type="ECO:0000313" key="4">
    <source>
        <dbReference type="Proteomes" id="UP000078576"/>
    </source>
</evidence>
<evidence type="ECO:0008006" key="5">
    <source>
        <dbReference type="Google" id="ProtNLM"/>
    </source>
</evidence>
<name>A0A194V7I7_CYTMA</name>
<proteinExistence type="predicted"/>
<organism evidence="3 4">
    <name type="scientific">Cytospora mali</name>
    <name type="common">Apple Valsa canker fungus</name>
    <name type="synonym">Valsa mali</name>
    <dbReference type="NCBI Taxonomy" id="578113"/>
    <lineage>
        <taxon>Eukaryota</taxon>
        <taxon>Fungi</taxon>
        <taxon>Dikarya</taxon>
        <taxon>Ascomycota</taxon>
        <taxon>Pezizomycotina</taxon>
        <taxon>Sordariomycetes</taxon>
        <taxon>Sordariomycetidae</taxon>
        <taxon>Diaporthales</taxon>
        <taxon>Cytosporaceae</taxon>
        <taxon>Cytospora</taxon>
    </lineage>
</organism>